<dbReference type="GO" id="GO:0004519">
    <property type="term" value="F:endonuclease activity"/>
    <property type="evidence" value="ECO:0007669"/>
    <property type="project" value="UniProtKB-KW"/>
</dbReference>
<dbReference type="EMBL" id="VSLD01000001">
    <property type="protein sequence ID" value="TYD00709.1"/>
    <property type="molecule type" value="Genomic_DNA"/>
</dbReference>
<sequence length="348" mass="38953">MTARNRVEKLPPLLERKLYKTGQTRGASVREIYQNRVSRNSTVLIPHAFWEQCKAPYGPGQTYENGFIVLVEPSWYFTATDPDELLNQQGLRLGTNALLLFLKRSDLVRFAPAIDSTLPNGMTFTAATSRIAPLGGVLFSRIHSTTALSNGRAVVHGFDETSIRGAGIRVYEYASSEMIGAARLQLECLIWMSHDSVKVMSSEGMTEAGATHRRNVQLANAVAAGLLDLSRLREARMIDDNGNTICPLCLDKISAAGFLKREEQAEGRAVYDLTVTELSLFHIDELRIGKLQHRPYNLSWGHHFCNIVVKDAGIIPTLEWMKRVVDNNGHSWKELEKRKALIEKTVEM</sequence>
<reference evidence="1 2" key="1">
    <citation type="submission" date="2019-08" db="EMBL/GenBank/DDBJ databases">
        <title>Genone of Arthrobacter echini P9.</title>
        <authorList>
            <person name="Bowman J.P."/>
        </authorList>
    </citation>
    <scope>NUCLEOTIDE SEQUENCE [LARGE SCALE GENOMIC DNA]</scope>
    <source>
        <strain evidence="1 2">P9</strain>
    </source>
</reference>
<dbReference type="OrthoDB" id="5179875at2"/>
<dbReference type="AlphaFoldDB" id="A0A5D0XVL1"/>
<dbReference type="Proteomes" id="UP000323410">
    <property type="component" value="Unassembled WGS sequence"/>
</dbReference>
<keyword evidence="2" id="KW-1185">Reference proteome</keyword>
<evidence type="ECO:0000313" key="1">
    <source>
        <dbReference type="EMBL" id="TYD00709.1"/>
    </source>
</evidence>
<gene>
    <name evidence="1" type="ORF">FQ377_00050</name>
</gene>
<comment type="caution">
    <text evidence="1">The sequence shown here is derived from an EMBL/GenBank/DDBJ whole genome shotgun (WGS) entry which is preliminary data.</text>
</comment>
<evidence type="ECO:0000313" key="2">
    <source>
        <dbReference type="Proteomes" id="UP000323410"/>
    </source>
</evidence>
<dbReference type="InterPro" id="IPR018578">
    <property type="entry name" value="Restrct_endonuc_II_BstXI"/>
</dbReference>
<proteinExistence type="predicted"/>
<keyword evidence="1" id="KW-0540">Nuclease</keyword>
<organism evidence="1 2">
    <name type="scientific">Arthrobacter echini</name>
    <dbReference type="NCBI Taxonomy" id="1529066"/>
    <lineage>
        <taxon>Bacteria</taxon>
        <taxon>Bacillati</taxon>
        <taxon>Actinomycetota</taxon>
        <taxon>Actinomycetes</taxon>
        <taxon>Micrococcales</taxon>
        <taxon>Micrococcaceae</taxon>
        <taxon>Arthrobacter</taxon>
    </lineage>
</organism>
<keyword evidence="1" id="KW-0255">Endonuclease</keyword>
<dbReference type="Pfam" id="PF09552">
    <property type="entry name" value="RE_BstXI"/>
    <property type="match status" value="1"/>
</dbReference>
<protein>
    <submittedName>
        <fullName evidence="1">BstXI family restriction endonuclease</fullName>
    </submittedName>
</protein>
<keyword evidence="1" id="KW-0378">Hydrolase</keyword>
<name>A0A5D0XVL1_9MICC</name>
<accession>A0A5D0XVL1</accession>